<dbReference type="Proteomes" id="UP000276133">
    <property type="component" value="Unassembled WGS sequence"/>
</dbReference>
<gene>
    <name evidence="2" type="ORF">BpHYR1_027541</name>
</gene>
<sequence length="91" mass="10972">MQPYPRSWFNFFSLFLIINFNLEVNSLNRDFRIRTNKKDDSIERVLGLKIENQYQKLRRTDQIGFRFDLGLETERAGKFESAILEPQIQQK</sequence>
<organism evidence="2 3">
    <name type="scientific">Brachionus plicatilis</name>
    <name type="common">Marine rotifer</name>
    <name type="synonym">Brachionus muelleri</name>
    <dbReference type="NCBI Taxonomy" id="10195"/>
    <lineage>
        <taxon>Eukaryota</taxon>
        <taxon>Metazoa</taxon>
        <taxon>Spiralia</taxon>
        <taxon>Gnathifera</taxon>
        <taxon>Rotifera</taxon>
        <taxon>Eurotatoria</taxon>
        <taxon>Monogononta</taxon>
        <taxon>Pseudotrocha</taxon>
        <taxon>Ploima</taxon>
        <taxon>Brachionidae</taxon>
        <taxon>Brachionus</taxon>
    </lineage>
</organism>
<keyword evidence="1" id="KW-0732">Signal</keyword>
<dbReference type="AlphaFoldDB" id="A0A3M7SPF2"/>
<reference evidence="2 3" key="1">
    <citation type="journal article" date="2018" name="Sci. Rep.">
        <title>Genomic signatures of local adaptation to the degree of environmental predictability in rotifers.</title>
        <authorList>
            <person name="Franch-Gras L."/>
            <person name="Hahn C."/>
            <person name="Garcia-Roger E.M."/>
            <person name="Carmona M.J."/>
            <person name="Serra M."/>
            <person name="Gomez A."/>
        </authorList>
    </citation>
    <scope>NUCLEOTIDE SEQUENCE [LARGE SCALE GENOMIC DNA]</scope>
    <source>
        <strain evidence="2">HYR1</strain>
    </source>
</reference>
<proteinExistence type="predicted"/>
<name>A0A3M7SPF2_BRAPC</name>
<feature type="chain" id="PRO_5017975157" evidence="1">
    <location>
        <begin position="27"/>
        <end position="91"/>
    </location>
</feature>
<feature type="signal peptide" evidence="1">
    <location>
        <begin position="1"/>
        <end position="26"/>
    </location>
</feature>
<comment type="caution">
    <text evidence="2">The sequence shown here is derived from an EMBL/GenBank/DDBJ whole genome shotgun (WGS) entry which is preliminary data.</text>
</comment>
<evidence type="ECO:0000313" key="2">
    <source>
        <dbReference type="EMBL" id="RNA37388.1"/>
    </source>
</evidence>
<accession>A0A3M7SPF2</accession>
<evidence type="ECO:0000256" key="1">
    <source>
        <dbReference type="SAM" id="SignalP"/>
    </source>
</evidence>
<keyword evidence="3" id="KW-1185">Reference proteome</keyword>
<protein>
    <submittedName>
        <fullName evidence="2">Uncharacterized protein</fullName>
    </submittedName>
</protein>
<evidence type="ECO:0000313" key="3">
    <source>
        <dbReference type="Proteomes" id="UP000276133"/>
    </source>
</evidence>
<dbReference type="EMBL" id="REGN01001051">
    <property type="protein sequence ID" value="RNA37388.1"/>
    <property type="molecule type" value="Genomic_DNA"/>
</dbReference>